<dbReference type="PANTHER" id="PTHR31319:SF103">
    <property type="entry name" value="CCT MOTIF FAMILY PROTEIN"/>
    <property type="match status" value="1"/>
</dbReference>
<keyword evidence="2 3" id="KW-0539">Nucleus</keyword>
<dbReference type="PROSITE" id="PS51017">
    <property type="entry name" value="CCT"/>
    <property type="match status" value="1"/>
</dbReference>
<dbReference type="Pfam" id="PF06203">
    <property type="entry name" value="CCT"/>
    <property type="match status" value="1"/>
</dbReference>
<reference evidence="5" key="2">
    <citation type="submission" date="2023-05" db="EMBL/GenBank/DDBJ databases">
        <authorList>
            <person name="Schelkunov M.I."/>
        </authorList>
    </citation>
    <scope>NUCLEOTIDE SEQUENCE</scope>
    <source>
        <strain evidence="5">Hsosn_3</strain>
        <tissue evidence="5">Leaf</tissue>
    </source>
</reference>
<evidence type="ECO:0000256" key="1">
    <source>
        <dbReference type="ARBA" id="ARBA00004123"/>
    </source>
</evidence>
<evidence type="ECO:0000256" key="2">
    <source>
        <dbReference type="ARBA" id="ARBA00023242"/>
    </source>
</evidence>
<dbReference type="InterPro" id="IPR010402">
    <property type="entry name" value="CCT_domain"/>
</dbReference>
<keyword evidence="6" id="KW-1185">Reference proteome</keyword>
<comment type="subcellular location">
    <subcellularLocation>
        <location evidence="1 3">Nucleus</location>
    </subcellularLocation>
</comment>
<dbReference type="GO" id="GO:0005634">
    <property type="term" value="C:nucleus"/>
    <property type="evidence" value="ECO:0007669"/>
    <property type="project" value="UniProtKB-SubCell"/>
</dbReference>
<dbReference type="AlphaFoldDB" id="A0AAD8HX07"/>
<proteinExistence type="predicted"/>
<comment type="caution">
    <text evidence="5">The sequence shown here is derived from an EMBL/GenBank/DDBJ whole genome shotgun (WGS) entry which is preliminary data.</text>
</comment>
<feature type="domain" description="CCT" evidence="4">
    <location>
        <begin position="221"/>
        <end position="263"/>
    </location>
</feature>
<accession>A0AAD8HX07</accession>
<evidence type="ECO:0000259" key="4">
    <source>
        <dbReference type="PROSITE" id="PS51017"/>
    </source>
</evidence>
<sequence>MSSNLFMFDGSTFSDPFSPVNDSFASIDSILQENYTTNKTYQDDEIDKIASTLLLSSSPPSHQMGSLSLCQTPLANEYRNFSVKTEDSQLPFYSATCDYNNITYSSSFPTYGTDEPVKMMQRSFSSNCFDGKSSFVFQPFNSFVESTNFTATTTAQVQALSSPECNSSSNSQMRRFCSTGDLQGLKTSQMRQRLSSSPLATESSFMEDTYSKVGRYSAEERKERIHRYRAKRTQRNFNKTIKYACRKTLADNRPRIRGRFARNDETVVTPKTANYNSYEDEDDLLIGGFYEEGNECPLGRDALLTSYGIHYYMPATNY</sequence>
<gene>
    <name evidence="5" type="ORF">POM88_031033</name>
</gene>
<dbReference type="GO" id="GO:0009909">
    <property type="term" value="P:regulation of flower development"/>
    <property type="evidence" value="ECO:0007669"/>
    <property type="project" value="InterPro"/>
</dbReference>
<dbReference type="PANTHER" id="PTHR31319">
    <property type="entry name" value="ZINC FINGER PROTEIN CONSTANS-LIKE 4"/>
    <property type="match status" value="1"/>
</dbReference>
<evidence type="ECO:0000313" key="5">
    <source>
        <dbReference type="EMBL" id="KAK1374840.1"/>
    </source>
</evidence>
<dbReference type="GO" id="GO:0003700">
    <property type="term" value="F:DNA-binding transcription factor activity"/>
    <property type="evidence" value="ECO:0007669"/>
    <property type="project" value="TreeGrafter"/>
</dbReference>
<protein>
    <submittedName>
        <fullName evidence="5">CCT domain-containing protein</fullName>
    </submittedName>
</protein>
<organism evidence="5 6">
    <name type="scientific">Heracleum sosnowskyi</name>
    <dbReference type="NCBI Taxonomy" id="360622"/>
    <lineage>
        <taxon>Eukaryota</taxon>
        <taxon>Viridiplantae</taxon>
        <taxon>Streptophyta</taxon>
        <taxon>Embryophyta</taxon>
        <taxon>Tracheophyta</taxon>
        <taxon>Spermatophyta</taxon>
        <taxon>Magnoliopsida</taxon>
        <taxon>eudicotyledons</taxon>
        <taxon>Gunneridae</taxon>
        <taxon>Pentapetalae</taxon>
        <taxon>asterids</taxon>
        <taxon>campanulids</taxon>
        <taxon>Apiales</taxon>
        <taxon>Apiaceae</taxon>
        <taxon>Apioideae</taxon>
        <taxon>apioid superclade</taxon>
        <taxon>Tordylieae</taxon>
        <taxon>Tordyliinae</taxon>
        <taxon>Heracleum</taxon>
    </lineage>
</organism>
<evidence type="ECO:0000256" key="3">
    <source>
        <dbReference type="PROSITE-ProRule" id="PRU00357"/>
    </source>
</evidence>
<dbReference type="EMBL" id="JAUIZM010000007">
    <property type="protein sequence ID" value="KAK1374840.1"/>
    <property type="molecule type" value="Genomic_DNA"/>
</dbReference>
<reference evidence="5" key="1">
    <citation type="submission" date="2023-02" db="EMBL/GenBank/DDBJ databases">
        <title>Genome of toxic invasive species Heracleum sosnowskyi carries increased number of genes despite the absence of recent whole-genome duplications.</title>
        <authorList>
            <person name="Schelkunov M."/>
            <person name="Shtratnikova V."/>
            <person name="Makarenko M."/>
            <person name="Klepikova A."/>
            <person name="Omelchenko D."/>
            <person name="Novikova G."/>
            <person name="Obukhova E."/>
            <person name="Bogdanov V."/>
            <person name="Penin A."/>
            <person name="Logacheva M."/>
        </authorList>
    </citation>
    <scope>NUCLEOTIDE SEQUENCE</scope>
    <source>
        <strain evidence="5">Hsosn_3</strain>
        <tissue evidence="5">Leaf</tissue>
    </source>
</reference>
<evidence type="ECO:0000313" key="6">
    <source>
        <dbReference type="Proteomes" id="UP001237642"/>
    </source>
</evidence>
<dbReference type="InterPro" id="IPR045281">
    <property type="entry name" value="CONSTANS-like"/>
</dbReference>
<dbReference type="Proteomes" id="UP001237642">
    <property type="component" value="Unassembled WGS sequence"/>
</dbReference>
<name>A0AAD8HX07_9APIA</name>